<feature type="region of interest" description="Disordered" evidence="1">
    <location>
        <begin position="224"/>
        <end position="248"/>
    </location>
</feature>
<dbReference type="EMBL" id="JAVRRG010000040">
    <property type="protein sequence ID" value="KAK5093703.1"/>
    <property type="molecule type" value="Genomic_DNA"/>
</dbReference>
<proteinExistence type="predicted"/>
<keyword evidence="3" id="KW-1185">Reference proteome</keyword>
<name>A0ABR0KD48_9EURO</name>
<sequence length="276" mass="30847">MLLTESVQPFQFTANPSGSMHQPRHTQDNSAVNWRSHARSVSSISSASSGGGLRLADIARQHGMGIHVENWREDMFPVRHLKRDRDEQVCFRVDEDVSAPRKNLIGRQSELASTSPRGEGSFVQTARTPKRRRTSDSSHTGSQSTLCTSDSDPDRRFSYQSVEHMAKEIPQSALPGLSHILNLATITADERDIFSEFAPKHLDDPQLLMNEVLQLRERMMDEGEKDEKYEEDVWDGSASTVGVGSPIIPPERDAEVRKAFENFVDLDGSDSILAKT</sequence>
<evidence type="ECO:0000313" key="3">
    <source>
        <dbReference type="Proteomes" id="UP001345013"/>
    </source>
</evidence>
<protein>
    <submittedName>
        <fullName evidence="2">Uncharacterized protein</fullName>
    </submittedName>
</protein>
<accession>A0ABR0KD48</accession>
<feature type="compositionally biased region" description="Polar residues" evidence="1">
    <location>
        <begin position="110"/>
        <end position="127"/>
    </location>
</feature>
<gene>
    <name evidence="2" type="ORF">LTR24_004085</name>
</gene>
<reference evidence="2 3" key="1">
    <citation type="submission" date="2023-08" db="EMBL/GenBank/DDBJ databases">
        <title>Black Yeasts Isolated from many extreme environments.</title>
        <authorList>
            <person name="Coleine C."/>
            <person name="Stajich J.E."/>
            <person name="Selbmann L."/>
        </authorList>
    </citation>
    <scope>NUCLEOTIDE SEQUENCE [LARGE SCALE GENOMIC DNA]</scope>
    <source>
        <strain evidence="2 3">CCFEE 5885</strain>
    </source>
</reference>
<feature type="compositionally biased region" description="Polar residues" evidence="1">
    <location>
        <begin position="10"/>
        <end position="20"/>
    </location>
</feature>
<comment type="caution">
    <text evidence="2">The sequence shown here is derived from an EMBL/GenBank/DDBJ whole genome shotgun (WGS) entry which is preliminary data.</text>
</comment>
<organism evidence="2 3">
    <name type="scientific">Lithohypha guttulata</name>
    <dbReference type="NCBI Taxonomy" id="1690604"/>
    <lineage>
        <taxon>Eukaryota</taxon>
        <taxon>Fungi</taxon>
        <taxon>Dikarya</taxon>
        <taxon>Ascomycota</taxon>
        <taxon>Pezizomycotina</taxon>
        <taxon>Eurotiomycetes</taxon>
        <taxon>Chaetothyriomycetidae</taxon>
        <taxon>Chaetothyriales</taxon>
        <taxon>Trichomeriaceae</taxon>
        <taxon>Lithohypha</taxon>
    </lineage>
</organism>
<dbReference type="Proteomes" id="UP001345013">
    <property type="component" value="Unassembled WGS sequence"/>
</dbReference>
<feature type="region of interest" description="Disordered" evidence="1">
    <location>
        <begin position="10"/>
        <end position="29"/>
    </location>
</feature>
<evidence type="ECO:0000313" key="2">
    <source>
        <dbReference type="EMBL" id="KAK5093703.1"/>
    </source>
</evidence>
<feature type="region of interest" description="Disordered" evidence="1">
    <location>
        <begin position="104"/>
        <end position="155"/>
    </location>
</feature>
<evidence type="ECO:0000256" key="1">
    <source>
        <dbReference type="SAM" id="MobiDB-lite"/>
    </source>
</evidence>
<feature type="compositionally biased region" description="Polar residues" evidence="1">
    <location>
        <begin position="137"/>
        <end position="150"/>
    </location>
</feature>